<dbReference type="EMBL" id="GEDG01039730">
    <property type="protein sequence ID" value="JAP06999.1"/>
    <property type="molecule type" value="Transcribed_RNA"/>
</dbReference>
<organism evidence="2">
    <name type="scientific">Solanum chacoense</name>
    <name type="common">Chaco potato</name>
    <dbReference type="NCBI Taxonomy" id="4108"/>
    <lineage>
        <taxon>Eukaryota</taxon>
        <taxon>Viridiplantae</taxon>
        <taxon>Streptophyta</taxon>
        <taxon>Embryophyta</taxon>
        <taxon>Tracheophyta</taxon>
        <taxon>Spermatophyta</taxon>
        <taxon>Magnoliopsida</taxon>
        <taxon>eudicotyledons</taxon>
        <taxon>Gunneridae</taxon>
        <taxon>Pentapetalae</taxon>
        <taxon>asterids</taxon>
        <taxon>lamiids</taxon>
        <taxon>Solanales</taxon>
        <taxon>Solanaceae</taxon>
        <taxon>Solanoideae</taxon>
        <taxon>Solaneae</taxon>
        <taxon>Solanum</taxon>
    </lineage>
</organism>
<evidence type="ECO:0000313" key="2">
    <source>
        <dbReference type="EMBL" id="JAP06999.1"/>
    </source>
</evidence>
<proteinExistence type="predicted"/>
<feature type="region of interest" description="Disordered" evidence="1">
    <location>
        <begin position="1"/>
        <end position="22"/>
    </location>
</feature>
<evidence type="ECO:0000256" key="1">
    <source>
        <dbReference type="SAM" id="MobiDB-lite"/>
    </source>
</evidence>
<feature type="compositionally biased region" description="Basic and acidic residues" evidence="1">
    <location>
        <begin position="55"/>
        <end position="71"/>
    </location>
</feature>
<dbReference type="AlphaFoldDB" id="A0A0V0GH29"/>
<feature type="compositionally biased region" description="Polar residues" evidence="1">
    <location>
        <begin position="72"/>
        <end position="93"/>
    </location>
</feature>
<accession>A0A0V0GH29</accession>
<reference evidence="2" key="1">
    <citation type="submission" date="2015-12" db="EMBL/GenBank/DDBJ databases">
        <title>Gene expression during late stages of embryo sac development: a critical building block for successful pollen-pistil interactions.</title>
        <authorList>
            <person name="Liu Y."/>
            <person name="Joly V."/>
            <person name="Sabar M."/>
            <person name="Matton D.P."/>
        </authorList>
    </citation>
    <scope>NUCLEOTIDE SEQUENCE</scope>
</reference>
<name>A0A0V0GH29_SOLCH</name>
<feature type="non-terminal residue" evidence="2">
    <location>
        <position position="1"/>
    </location>
</feature>
<feature type="compositionally biased region" description="Polar residues" evidence="1">
    <location>
        <begin position="1"/>
        <end position="16"/>
    </location>
</feature>
<protein>
    <submittedName>
        <fullName evidence="2">Putative ovule protein</fullName>
    </submittedName>
</protein>
<sequence length="93" mass="10443">LDFLSSSELKTTTYSRGPTKWSLGKVERTAPYPYLRGRDIVSDRPSAQGKTVQSRLEKEVTGVQESTDHNKTTNSSKTEQQNNTIIEVQGINR</sequence>
<feature type="region of interest" description="Disordered" evidence="1">
    <location>
        <begin position="37"/>
        <end position="93"/>
    </location>
</feature>